<reference evidence="2" key="2">
    <citation type="submission" date="2020-09" db="EMBL/GenBank/DDBJ databases">
        <authorList>
            <person name="Sun Q."/>
            <person name="Zhou Y."/>
        </authorList>
    </citation>
    <scope>NUCLEOTIDE SEQUENCE</scope>
    <source>
        <strain evidence="2">CGMCC 4.3508</strain>
    </source>
</reference>
<accession>A0A917S0F8</accession>
<organism evidence="2 3">
    <name type="scientific">Nocardia jinanensis</name>
    <dbReference type="NCBI Taxonomy" id="382504"/>
    <lineage>
        <taxon>Bacteria</taxon>
        <taxon>Bacillati</taxon>
        <taxon>Actinomycetota</taxon>
        <taxon>Actinomycetes</taxon>
        <taxon>Mycobacteriales</taxon>
        <taxon>Nocardiaceae</taxon>
        <taxon>Nocardia</taxon>
    </lineage>
</organism>
<reference evidence="2" key="1">
    <citation type="journal article" date="2014" name="Int. J. Syst. Evol. Microbiol.">
        <title>Complete genome sequence of Corynebacterium casei LMG S-19264T (=DSM 44701T), isolated from a smear-ripened cheese.</title>
        <authorList>
            <consortium name="US DOE Joint Genome Institute (JGI-PGF)"/>
            <person name="Walter F."/>
            <person name="Albersmeier A."/>
            <person name="Kalinowski J."/>
            <person name="Ruckert C."/>
        </authorList>
    </citation>
    <scope>NUCLEOTIDE SEQUENCE</scope>
    <source>
        <strain evidence="2">CGMCC 4.3508</strain>
    </source>
</reference>
<evidence type="ECO:0000259" key="1">
    <source>
        <dbReference type="Pfam" id="PF13577"/>
    </source>
</evidence>
<dbReference type="Pfam" id="PF13577">
    <property type="entry name" value="SnoaL_4"/>
    <property type="match status" value="1"/>
</dbReference>
<dbReference type="Gene3D" id="3.10.450.50">
    <property type="match status" value="1"/>
</dbReference>
<dbReference type="AlphaFoldDB" id="A0A917S0F8"/>
<evidence type="ECO:0000313" key="2">
    <source>
        <dbReference type="EMBL" id="GGL46599.1"/>
    </source>
</evidence>
<dbReference type="SUPFAM" id="SSF54427">
    <property type="entry name" value="NTF2-like"/>
    <property type="match status" value="1"/>
</dbReference>
<dbReference type="InterPro" id="IPR037401">
    <property type="entry name" value="SnoaL-like"/>
</dbReference>
<sequence>MSGSPSPDSDPAQRLTVLETIEAIKALKHRYFRACDAKDPGRFRECFRAEGAVLDYGELGVSDADGMAAVFESIALRRVDGKHVVLDMHHGMHPDITVHADGTASGQWTLQFRQVNLLDHTDTLSTGEYEDSYIFEDGRWKIAVSRFRRIWSITRPVEDTCRIGQYETS</sequence>
<gene>
    <name evidence="2" type="ORF">GCM10011588_71800</name>
</gene>
<feature type="domain" description="SnoaL-like" evidence="1">
    <location>
        <begin position="18"/>
        <end position="143"/>
    </location>
</feature>
<dbReference type="Proteomes" id="UP000638263">
    <property type="component" value="Unassembled WGS sequence"/>
</dbReference>
<proteinExistence type="predicted"/>
<name>A0A917S0F8_9NOCA</name>
<protein>
    <recommendedName>
        <fullName evidence="1">SnoaL-like domain-containing protein</fullName>
    </recommendedName>
</protein>
<comment type="caution">
    <text evidence="2">The sequence shown here is derived from an EMBL/GenBank/DDBJ whole genome shotgun (WGS) entry which is preliminary data.</text>
</comment>
<keyword evidence="3" id="KW-1185">Reference proteome</keyword>
<dbReference type="InterPro" id="IPR032710">
    <property type="entry name" value="NTF2-like_dom_sf"/>
</dbReference>
<dbReference type="RefSeq" id="WP_058856876.1">
    <property type="nucleotide sequence ID" value="NZ_BMMH01000044.1"/>
</dbReference>
<dbReference type="EMBL" id="BMMH01000044">
    <property type="protein sequence ID" value="GGL46599.1"/>
    <property type="molecule type" value="Genomic_DNA"/>
</dbReference>
<evidence type="ECO:0000313" key="3">
    <source>
        <dbReference type="Proteomes" id="UP000638263"/>
    </source>
</evidence>